<dbReference type="PATRIC" id="fig|1423770.3.peg.1538"/>
<feature type="domain" description="Methyltransferase small" evidence="3">
    <location>
        <begin position="28"/>
        <end position="196"/>
    </location>
</feature>
<proteinExistence type="predicted"/>
<name>A0A0R1QE96_9LACO</name>
<accession>A0A0R1QE96</accession>
<evidence type="ECO:0000259" key="3">
    <source>
        <dbReference type="Pfam" id="PF05175"/>
    </source>
</evidence>
<dbReference type="InterPro" id="IPR007848">
    <property type="entry name" value="Small_mtfrase_dom"/>
</dbReference>
<dbReference type="Gene3D" id="3.40.50.150">
    <property type="entry name" value="Vaccinia Virus protein VP39"/>
    <property type="match status" value="1"/>
</dbReference>
<evidence type="ECO:0000256" key="1">
    <source>
        <dbReference type="ARBA" id="ARBA00022603"/>
    </source>
</evidence>
<evidence type="ECO:0000313" key="4">
    <source>
        <dbReference type="EMBL" id="KRL42849.1"/>
    </source>
</evidence>
<sequence length="200" mass="22358">MANQYFENDPDLEHELKKFDFTLRKHNLNFISDSGVFSRQTIDYGSRVLIEAVDFSNIPAGNILDVGCGYGPIGLALAKEQKTRQTTMVDVNLRALKLAKQNAADNNIDNVEIFESDVYQNVSNKYALIVSNPPVRAGKNVVTAILAESKDYLEPNGELWIVLQKKQGAPSAKKLMDKTFGNVEVVTRDKGYYILKSKLI</sequence>
<dbReference type="PANTHER" id="PTHR47816:SF4">
    <property type="entry name" value="RIBOSOMAL RNA SMALL SUBUNIT METHYLTRANSFERASE C"/>
    <property type="match status" value="1"/>
</dbReference>
<dbReference type="CDD" id="cd02440">
    <property type="entry name" value="AdoMet_MTases"/>
    <property type="match status" value="1"/>
</dbReference>
<keyword evidence="2 4" id="KW-0808">Transferase</keyword>
<dbReference type="STRING" id="1423770.FD29_GL001500"/>
<gene>
    <name evidence="4" type="ORF">FD29_GL001500</name>
</gene>
<comment type="caution">
    <text evidence="4">The sequence shown here is derived from an EMBL/GenBank/DDBJ whole genome shotgun (WGS) entry which is preliminary data.</text>
</comment>
<reference evidence="4 5" key="1">
    <citation type="journal article" date="2015" name="Genome Announc.">
        <title>Expanding the biotechnology potential of lactobacilli through comparative genomics of 213 strains and associated genera.</title>
        <authorList>
            <person name="Sun Z."/>
            <person name="Harris H.M."/>
            <person name="McCann A."/>
            <person name="Guo C."/>
            <person name="Argimon S."/>
            <person name="Zhang W."/>
            <person name="Yang X."/>
            <person name="Jeffery I.B."/>
            <person name="Cooney J.C."/>
            <person name="Kagawa T.F."/>
            <person name="Liu W."/>
            <person name="Song Y."/>
            <person name="Salvetti E."/>
            <person name="Wrobel A."/>
            <person name="Rasinkangas P."/>
            <person name="Parkhill J."/>
            <person name="Rea M.C."/>
            <person name="O'Sullivan O."/>
            <person name="Ritari J."/>
            <person name="Douillard F.P."/>
            <person name="Paul Ross R."/>
            <person name="Yang R."/>
            <person name="Briner A.E."/>
            <person name="Felis G.E."/>
            <person name="de Vos W.M."/>
            <person name="Barrangou R."/>
            <person name="Klaenhammer T.R."/>
            <person name="Caufield P.W."/>
            <person name="Cui Y."/>
            <person name="Zhang H."/>
            <person name="O'Toole P.W."/>
        </authorList>
    </citation>
    <scope>NUCLEOTIDE SEQUENCE [LARGE SCALE GENOMIC DNA]</scope>
    <source>
        <strain evidence="4 5">DSM 14500</strain>
    </source>
</reference>
<dbReference type="GO" id="GO:0032259">
    <property type="term" value="P:methylation"/>
    <property type="evidence" value="ECO:0007669"/>
    <property type="project" value="UniProtKB-KW"/>
</dbReference>
<keyword evidence="1 4" id="KW-0489">Methyltransferase</keyword>
<dbReference type="Pfam" id="PF05175">
    <property type="entry name" value="MTS"/>
    <property type="match status" value="1"/>
</dbReference>
<evidence type="ECO:0000256" key="2">
    <source>
        <dbReference type="ARBA" id="ARBA00022679"/>
    </source>
</evidence>
<dbReference type="OrthoDB" id="9764961at2"/>
<dbReference type="InterPro" id="IPR029063">
    <property type="entry name" value="SAM-dependent_MTases_sf"/>
</dbReference>
<dbReference type="EMBL" id="AZEZ01000099">
    <property type="protein sequence ID" value="KRL42849.1"/>
    <property type="molecule type" value="Genomic_DNA"/>
</dbReference>
<dbReference type="SUPFAM" id="SSF53335">
    <property type="entry name" value="S-adenosyl-L-methionine-dependent methyltransferases"/>
    <property type="match status" value="1"/>
</dbReference>
<dbReference type="InterPro" id="IPR046977">
    <property type="entry name" value="RsmC/RlmG"/>
</dbReference>
<dbReference type="AlphaFoldDB" id="A0A0R1QE96"/>
<evidence type="ECO:0000313" key="5">
    <source>
        <dbReference type="Proteomes" id="UP000050872"/>
    </source>
</evidence>
<dbReference type="Proteomes" id="UP000050872">
    <property type="component" value="Unassembled WGS sequence"/>
</dbReference>
<organism evidence="4 5">
    <name type="scientific">Companilactobacillus mindensis DSM 14500</name>
    <dbReference type="NCBI Taxonomy" id="1423770"/>
    <lineage>
        <taxon>Bacteria</taxon>
        <taxon>Bacillati</taxon>
        <taxon>Bacillota</taxon>
        <taxon>Bacilli</taxon>
        <taxon>Lactobacillales</taxon>
        <taxon>Lactobacillaceae</taxon>
        <taxon>Companilactobacillus</taxon>
    </lineage>
</organism>
<dbReference type="GO" id="GO:0008757">
    <property type="term" value="F:S-adenosylmethionine-dependent methyltransferase activity"/>
    <property type="evidence" value="ECO:0007669"/>
    <property type="project" value="InterPro"/>
</dbReference>
<keyword evidence="5" id="KW-1185">Reference proteome</keyword>
<protein>
    <submittedName>
        <fullName evidence="4">Nucleotide methyltransferase</fullName>
    </submittedName>
</protein>
<dbReference type="PANTHER" id="PTHR47816">
    <property type="entry name" value="RIBOSOMAL RNA SMALL SUBUNIT METHYLTRANSFERASE C"/>
    <property type="match status" value="1"/>
</dbReference>
<dbReference type="RefSeq" id="WP_057888798.1">
    <property type="nucleotide sequence ID" value="NZ_AZEZ01000099.1"/>
</dbReference>